<dbReference type="Pfam" id="PF25805">
    <property type="entry name" value="IQUB"/>
    <property type="match status" value="1"/>
</dbReference>
<dbReference type="GO" id="GO:0060271">
    <property type="term" value="P:cilium assembly"/>
    <property type="evidence" value="ECO:0007669"/>
    <property type="project" value="TreeGrafter"/>
</dbReference>
<dbReference type="Proteomes" id="UP000007879">
    <property type="component" value="Unassembled WGS sequence"/>
</dbReference>
<organism evidence="2 3">
    <name type="scientific">Amphimedon queenslandica</name>
    <name type="common">Sponge</name>
    <dbReference type="NCBI Taxonomy" id="400682"/>
    <lineage>
        <taxon>Eukaryota</taxon>
        <taxon>Metazoa</taxon>
        <taxon>Porifera</taxon>
        <taxon>Demospongiae</taxon>
        <taxon>Heteroscleromorpha</taxon>
        <taxon>Haplosclerida</taxon>
        <taxon>Niphatidae</taxon>
        <taxon>Amphimedon</taxon>
    </lineage>
</organism>
<dbReference type="AlphaFoldDB" id="A0AAN0JU68"/>
<dbReference type="PANTHER" id="PTHR21074">
    <property type="entry name" value="IQ AND UBIQUITIN-LIKE DOMAIN-CONTAINING PROTEIN"/>
    <property type="match status" value="1"/>
</dbReference>
<dbReference type="InterPro" id="IPR057887">
    <property type="entry name" value="IQUB_helical"/>
</dbReference>
<proteinExistence type="predicted"/>
<dbReference type="GO" id="GO:0001669">
    <property type="term" value="C:acrosomal vesicle"/>
    <property type="evidence" value="ECO:0007669"/>
    <property type="project" value="TreeGrafter"/>
</dbReference>
<dbReference type="PANTHER" id="PTHR21074:SF0">
    <property type="entry name" value="IQ AND UBIQUITIN-LIKE DOMAIN-CONTAINING PROTEIN"/>
    <property type="match status" value="1"/>
</dbReference>
<dbReference type="KEGG" id="aqu:109589005"/>
<evidence type="ECO:0000313" key="3">
    <source>
        <dbReference type="Proteomes" id="UP000007879"/>
    </source>
</evidence>
<keyword evidence="3" id="KW-1185">Reference proteome</keyword>
<feature type="domain" description="IQ motif and ubiquitin-like" evidence="1">
    <location>
        <begin position="39"/>
        <end position="130"/>
    </location>
</feature>
<dbReference type="InterPro" id="IPR037695">
    <property type="entry name" value="IQUB"/>
</dbReference>
<dbReference type="GeneID" id="109589005"/>
<dbReference type="GO" id="GO:0030317">
    <property type="term" value="P:flagellated sperm motility"/>
    <property type="evidence" value="ECO:0007669"/>
    <property type="project" value="TreeGrafter"/>
</dbReference>
<accession>A0AAN0JU68</accession>
<sequence>MLHLSDLMDMSSNHNNSSVHMHTLFDCVYLQLYSFQSQKVDRLITTMDTPYTLRATHLKDLYETITMKTLAKNERLDILLTLKATVREHNCKLTREIVELVDREADLLVRDTKPSALMGLRKRIATLFQLHLYYNLKKESL</sequence>
<protein>
    <recommendedName>
        <fullName evidence="1">IQ motif and ubiquitin-like domain-containing protein</fullName>
    </recommendedName>
</protein>
<dbReference type="GO" id="GO:0031514">
    <property type="term" value="C:motile cilium"/>
    <property type="evidence" value="ECO:0007669"/>
    <property type="project" value="TreeGrafter"/>
</dbReference>
<dbReference type="RefSeq" id="XP_019860686.1">
    <property type="nucleotide sequence ID" value="XM_020005127.1"/>
</dbReference>
<reference evidence="3" key="1">
    <citation type="journal article" date="2010" name="Nature">
        <title>The Amphimedon queenslandica genome and the evolution of animal complexity.</title>
        <authorList>
            <person name="Srivastava M."/>
            <person name="Simakov O."/>
            <person name="Chapman J."/>
            <person name="Fahey B."/>
            <person name="Gauthier M.E."/>
            <person name="Mitros T."/>
            <person name="Richards G.S."/>
            <person name="Conaco C."/>
            <person name="Dacre M."/>
            <person name="Hellsten U."/>
            <person name="Larroux C."/>
            <person name="Putnam N.H."/>
            <person name="Stanke M."/>
            <person name="Adamska M."/>
            <person name="Darling A."/>
            <person name="Degnan S.M."/>
            <person name="Oakley T.H."/>
            <person name="Plachetzki D.C."/>
            <person name="Zhai Y."/>
            <person name="Adamski M."/>
            <person name="Calcino A."/>
            <person name="Cummins S.F."/>
            <person name="Goodstein D.M."/>
            <person name="Harris C."/>
            <person name="Jackson D.J."/>
            <person name="Leys S.P."/>
            <person name="Shu S."/>
            <person name="Woodcroft B.J."/>
            <person name="Vervoort M."/>
            <person name="Kosik K.S."/>
            <person name="Manning G."/>
            <person name="Degnan B.M."/>
            <person name="Rokhsar D.S."/>
        </authorList>
    </citation>
    <scope>NUCLEOTIDE SEQUENCE [LARGE SCALE GENOMIC DNA]</scope>
</reference>
<evidence type="ECO:0000259" key="1">
    <source>
        <dbReference type="Pfam" id="PF25805"/>
    </source>
</evidence>
<dbReference type="EnsemblMetazoa" id="XM_020005127.1">
    <property type="protein sequence ID" value="XP_019860686.1"/>
    <property type="gene ID" value="LOC109589005"/>
</dbReference>
<evidence type="ECO:0000313" key="2">
    <source>
        <dbReference type="EnsemblMetazoa" id="XP_019860686.1"/>
    </source>
</evidence>
<name>A0AAN0JU68_AMPQE</name>
<reference evidence="2" key="2">
    <citation type="submission" date="2024-06" db="UniProtKB">
        <authorList>
            <consortium name="EnsemblMetazoa"/>
        </authorList>
    </citation>
    <scope>IDENTIFICATION</scope>
</reference>